<dbReference type="AlphaFoldDB" id="A0A379MRZ5"/>
<dbReference type="Proteomes" id="UP000255233">
    <property type="component" value="Unassembled WGS sequence"/>
</dbReference>
<protein>
    <submittedName>
        <fullName evidence="2">Uncharacterized protein</fullName>
    </submittedName>
</protein>
<dbReference type="EMBL" id="UGVL01000001">
    <property type="protein sequence ID" value="SUE34504.1"/>
    <property type="molecule type" value="Genomic_DNA"/>
</dbReference>
<sequence length="101" mass="11549">MIFPNGPRYRPVQGSGSFLQEKGPRSKQIEKQAYVSNRGKPYILALATIYDFTQALFRLGAGRHEAVQTRAKDPEGPARAEKIMQRKIVYNYPYLLHSPLR</sequence>
<gene>
    <name evidence="2" type="ORF">NCTC11190_01729</name>
</gene>
<proteinExistence type="predicted"/>
<name>A0A379MRZ5_9BACT</name>
<reference evidence="2 3" key="1">
    <citation type="submission" date="2018-06" db="EMBL/GenBank/DDBJ databases">
        <authorList>
            <consortium name="Pathogen Informatics"/>
            <person name="Doyle S."/>
        </authorList>
    </citation>
    <scope>NUCLEOTIDE SEQUENCE [LARGE SCALE GENOMIC DNA]</scope>
    <source>
        <strain evidence="2 3">NCTC11190</strain>
    </source>
</reference>
<accession>A0A379MRZ5</accession>
<evidence type="ECO:0000256" key="1">
    <source>
        <dbReference type="SAM" id="MobiDB-lite"/>
    </source>
</evidence>
<feature type="region of interest" description="Disordered" evidence="1">
    <location>
        <begin position="1"/>
        <end position="25"/>
    </location>
</feature>
<evidence type="ECO:0000313" key="3">
    <source>
        <dbReference type="Proteomes" id="UP000255233"/>
    </source>
</evidence>
<organism evidence="2 3">
    <name type="scientific">Rikenella microfusus</name>
    <dbReference type="NCBI Taxonomy" id="28139"/>
    <lineage>
        <taxon>Bacteria</taxon>
        <taxon>Pseudomonadati</taxon>
        <taxon>Bacteroidota</taxon>
        <taxon>Bacteroidia</taxon>
        <taxon>Bacteroidales</taxon>
        <taxon>Rikenellaceae</taxon>
        <taxon>Rikenella</taxon>
    </lineage>
</organism>
<keyword evidence="3" id="KW-1185">Reference proteome</keyword>
<evidence type="ECO:0000313" key="2">
    <source>
        <dbReference type="EMBL" id="SUE34504.1"/>
    </source>
</evidence>